<sequence length="228" mass="25407">MTHANSTALLLGGVRMELSHSWSAERSTLLPLILLYAGSASDIYRSPVYVCKEWLAAADSSEYWLGVAASLPNGNDTSRLVATAASPKRFVIDYFLEQLKPTQWEVNPNLVVEYRDNTSDDVTSPEDPRYHNLTFARPPPSLPFLQIRLCTAPRFDQNEFHHAAGVLWSQTTRCVSLEDVRATDTQIVLEWLGRDTSTWAGHYGAKVANVSAIYLVHPVPDATVVLNY</sequence>
<dbReference type="GeneID" id="24127653"/>
<keyword evidence="2" id="KW-1185">Reference proteome</keyword>
<protein>
    <submittedName>
        <fullName evidence="1">Uncharacterized protein</fullName>
    </submittedName>
</protein>
<name>A0A067CLH0_SAPPC</name>
<proteinExistence type="predicted"/>
<dbReference type="VEuPathDB" id="FungiDB:SPRG_05251"/>
<evidence type="ECO:0000313" key="2">
    <source>
        <dbReference type="Proteomes" id="UP000030745"/>
    </source>
</evidence>
<dbReference type="RefSeq" id="XP_012199241.1">
    <property type="nucleotide sequence ID" value="XM_012343851.1"/>
</dbReference>
<organism evidence="1 2">
    <name type="scientific">Saprolegnia parasitica (strain CBS 223.65)</name>
    <dbReference type="NCBI Taxonomy" id="695850"/>
    <lineage>
        <taxon>Eukaryota</taxon>
        <taxon>Sar</taxon>
        <taxon>Stramenopiles</taxon>
        <taxon>Oomycota</taxon>
        <taxon>Saprolegniomycetes</taxon>
        <taxon>Saprolegniales</taxon>
        <taxon>Saprolegniaceae</taxon>
        <taxon>Saprolegnia</taxon>
    </lineage>
</organism>
<accession>A0A067CLH0</accession>
<dbReference type="OMA" id="RDNTSDD"/>
<gene>
    <name evidence="1" type="ORF">SPRG_05251</name>
</gene>
<dbReference type="Proteomes" id="UP000030745">
    <property type="component" value="Unassembled WGS sequence"/>
</dbReference>
<reference evidence="1 2" key="1">
    <citation type="journal article" date="2013" name="PLoS Genet.">
        <title>Distinctive expansion of potential virulence genes in the genome of the oomycete fish pathogen Saprolegnia parasitica.</title>
        <authorList>
            <person name="Jiang R.H."/>
            <person name="de Bruijn I."/>
            <person name="Haas B.J."/>
            <person name="Belmonte R."/>
            <person name="Lobach L."/>
            <person name="Christie J."/>
            <person name="van den Ackerveken G."/>
            <person name="Bottin A."/>
            <person name="Bulone V."/>
            <person name="Diaz-Moreno S.M."/>
            <person name="Dumas B."/>
            <person name="Fan L."/>
            <person name="Gaulin E."/>
            <person name="Govers F."/>
            <person name="Grenville-Briggs L.J."/>
            <person name="Horner N.R."/>
            <person name="Levin J.Z."/>
            <person name="Mammella M."/>
            <person name="Meijer H.J."/>
            <person name="Morris P."/>
            <person name="Nusbaum C."/>
            <person name="Oome S."/>
            <person name="Phillips A.J."/>
            <person name="van Rooyen D."/>
            <person name="Rzeszutek E."/>
            <person name="Saraiva M."/>
            <person name="Secombes C.J."/>
            <person name="Seidl M.F."/>
            <person name="Snel B."/>
            <person name="Stassen J.H."/>
            <person name="Sykes S."/>
            <person name="Tripathy S."/>
            <person name="van den Berg H."/>
            <person name="Vega-Arreguin J.C."/>
            <person name="Wawra S."/>
            <person name="Young S.K."/>
            <person name="Zeng Q."/>
            <person name="Dieguez-Uribeondo J."/>
            <person name="Russ C."/>
            <person name="Tyler B.M."/>
            <person name="van West P."/>
        </authorList>
    </citation>
    <scope>NUCLEOTIDE SEQUENCE [LARGE SCALE GENOMIC DNA]</scope>
    <source>
        <strain evidence="1 2">CBS 223.65</strain>
    </source>
</reference>
<evidence type="ECO:0000313" key="1">
    <source>
        <dbReference type="EMBL" id="KDO30060.1"/>
    </source>
</evidence>
<dbReference type="AlphaFoldDB" id="A0A067CLH0"/>
<dbReference type="KEGG" id="spar:SPRG_05251"/>
<dbReference type="EMBL" id="KK583203">
    <property type="protein sequence ID" value="KDO30060.1"/>
    <property type="molecule type" value="Genomic_DNA"/>
</dbReference>
<dbReference type="OrthoDB" id="2095648at2759"/>